<dbReference type="AlphaFoldDB" id="A0A0D6PER7"/>
<evidence type="ECO:0000313" key="2">
    <source>
        <dbReference type="Proteomes" id="UP000032668"/>
    </source>
</evidence>
<proteinExistence type="predicted"/>
<accession>A0A0D6PER7</accession>
<name>A0A0D6PER7_9PROT</name>
<dbReference type="STRING" id="1120923.SAMN02746095_01591"/>
<sequence>MRLLLTSARLSTPIERYDLARLAGPHITRIGQYAVAASPLTAGGYGAGRFYLEAEQRWCARHIAAIQPEEAALVSPMCPNTNIFIAPIPALPRPPPPGTAKLPGRLIFMGSDSLPTLDGLRCFFEEMWSALRGQGVSLDLVGDCGLAMRHLPPEVTLHGWVRDPALLLHSAFLAIAQLRARFGLKIKLLDYARHGLLTIATPPSLQGFAALAEAPFVIAGTRHIRRRHSASLDLPAPTG</sequence>
<keyword evidence="2" id="KW-1185">Reference proteome</keyword>
<organism evidence="1 2">
    <name type="scientific">Acidocella aminolytica 101 = DSM 11237</name>
    <dbReference type="NCBI Taxonomy" id="1120923"/>
    <lineage>
        <taxon>Bacteria</taxon>
        <taxon>Pseudomonadati</taxon>
        <taxon>Pseudomonadota</taxon>
        <taxon>Alphaproteobacteria</taxon>
        <taxon>Acetobacterales</taxon>
        <taxon>Acidocellaceae</taxon>
        <taxon>Acidocella</taxon>
    </lineage>
</organism>
<evidence type="ECO:0008006" key="3">
    <source>
        <dbReference type="Google" id="ProtNLM"/>
    </source>
</evidence>
<gene>
    <name evidence="1" type="ORF">Aam_041_012</name>
</gene>
<reference evidence="1 2" key="1">
    <citation type="submission" date="2012-11" db="EMBL/GenBank/DDBJ databases">
        <title>Whole genome sequence of Acidocella aminolytica 101 = DSM 11237.</title>
        <authorList>
            <person name="Azuma Y."/>
            <person name="Higashiura N."/>
            <person name="Hirakawa H."/>
            <person name="Matsushita K."/>
        </authorList>
    </citation>
    <scope>NUCLEOTIDE SEQUENCE [LARGE SCALE GENOMIC DNA]</scope>
    <source>
        <strain evidence="2">101 / DSM 11237</strain>
    </source>
</reference>
<dbReference type="RefSeq" id="WP_048878673.1">
    <property type="nucleotide sequence ID" value="NZ_BANC01000041.1"/>
</dbReference>
<dbReference type="OrthoDB" id="7815474at2"/>
<protein>
    <recommendedName>
        <fullName evidence="3">Glycosyl transferase</fullName>
    </recommendedName>
</protein>
<dbReference type="Pfam" id="PF13692">
    <property type="entry name" value="Glyco_trans_1_4"/>
    <property type="match status" value="1"/>
</dbReference>
<dbReference type="EMBL" id="BANC01000041">
    <property type="protein sequence ID" value="GAN80245.1"/>
    <property type="molecule type" value="Genomic_DNA"/>
</dbReference>
<dbReference type="Proteomes" id="UP000032668">
    <property type="component" value="Unassembled WGS sequence"/>
</dbReference>
<comment type="caution">
    <text evidence="1">The sequence shown here is derived from an EMBL/GenBank/DDBJ whole genome shotgun (WGS) entry which is preliminary data.</text>
</comment>
<evidence type="ECO:0000313" key="1">
    <source>
        <dbReference type="EMBL" id="GAN80245.1"/>
    </source>
</evidence>